<keyword evidence="2" id="KW-1185">Reference proteome</keyword>
<comment type="caution">
    <text evidence="1">The sequence shown here is derived from an EMBL/GenBank/DDBJ whole genome shotgun (WGS) entry which is preliminary data.</text>
</comment>
<proteinExistence type="predicted"/>
<evidence type="ECO:0000313" key="1">
    <source>
        <dbReference type="EMBL" id="TMS59020.1"/>
    </source>
</evidence>
<dbReference type="EMBL" id="AKCV02000014">
    <property type="protein sequence ID" value="TMS59020.1"/>
    <property type="molecule type" value="Genomic_DNA"/>
</dbReference>
<sequence>MKTKLTALVLAASFAAVLPLSAHAHRAWMLPSATVISGNNAWVTVDGAISNDLFYFEHHPLRLENLAVTAPDGTPAKAENTSTGRYRSTFDVQLAKPGTYKMAVVNNGLTASYKENGQTKRWRGTAESFAKEVPANAEDLRVTQSQGRIETFVTAGKPTTTVLKPTGSGLELAPVTHPNDLFVGDAATFQMLLDGKPAANLDVSVVPAGVRYRDKLNDMTLKTNAEGKFSVKWTQPGMWFIEADVRDNKTALPQAKERRASYAATFEVLPQ</sequence>
<protein>
    <submittedName>
        <fullName evidence="1">DUF4198 domain-containing protein</fullName>
    </submittedName>
</protein>
<evidence type="ECO:0000313" key="2">
    <source>
        <dbReference type="Proteomes" id="UP000004277"/>
    </source>
</evidence>
<name>A0ACD3SRX5_9BURK</name>
<accession>A0ACD3SRX5</accession>
<gene>
    <name evidence="1" type="ORF">MW7_004620</name>
</gene>
<reference evidence="1" key="1">
    <citation type="submission" date="2019-05" db="EMBL/GenBank/DDBJ databases">
        <title>Revised genome assembly of Burkholderiaceae (previously Ralstonia) sp. PBA.</title>
        <authorList>
            <person name="Gan H.M."/>
        </authorList>
    </citation>
    <scope>NUCLEOTIDE SEQUENCE</scope>
    <source>
        <strain evidence="1">PBA</strain>
    </source>
</reference>
<organism evidence="1 2">
    <name type="scientific">Imbroritus primus</name>
    <dbReference type="NCBI Taxonomy" id="3058603"/>
    <lineage>
        <taxon>Bacteria</taxon>
        <taxon>Pseudomonadati</taxon>
        <taxon>Pseudomonadota</taxon>
        <taxon>Betaproteobacteria</taxon>
        <taxon>Burkholderiales</taxon>
        <taxon>Burkholderiaceae</taxon>
        <taxon>Imbroritus</taxon>
    </lineage>
</organism>
<dbReference type="Proteomes" id="UP000004277">
    <property type="component" value="Unassembled WGS sequence"/>
</dbReference>